<dbReference type="AlphaFoldDB" id="W6UG96"/>
<name>W6UG96_ECHGR</name>
<comment type="caution">
    <text evidence="4">The sequence shown here is derived from an EMBL/GenBank/DDBJ whole genome shotgun (WGS) entry which is preliminary data.</text>
</comment>
<feature type="coiled-coil region" evidence="1">
    <location>
        <begin position="385"/>
        <end position="415"/>
    </location>
</feature>
<evidence type="ECO:0000313" key="4">
    <source>
        <dbReference type="EMBL" id="EUB60520.1"/>
    </source>
</evidence>
<dbReference type="Proteomes" id="UP000019149">
    <property type="component" value="Unassembled WGS sequence"/>
</dbReference>
<dbReference type="EMBL" id="APAU02000030">
    <property type="protein sequence ID" value="EUB60520.1"/>
    <property type="molecule type" value="Genomic_DNA"/>
</dbReference>
<protein>
    <submittedName>
        <fullName evidence="4">Uncharacterized protein</fullName>
    </submittedName>
</protein>
<sequence>MPFQPEEINNDLLTHKQVALAVCERAELLAKEAIASLPSEKRSLLETKAMEVRSAFQQLTQETDLRIHLLTASLDNLEQLTFQLQDLKSWLTSIEKSLKQTLETYAPHPESLSAIQAHISRVEHELLSRQTDLASVMSSAQKFLSCLEKYNSAKTLNVLADDLSKSKLPAVLVSPSTIETCLNKPLETEEARLSALSKELTSMKVKIKSLLSAIDAKDGSLGEKSAWLEDAIAAAGGKNESTLLEARQANNKLQAELSVREPGLQSLLRSAQEELEELEKSGEQQEATEKGMKNSQTAEFNLFEEDINKLALEAIDLGRESDITTAKKKTAAAWAELSDLDQSIHQAHQTCKERLLRAKQFKTKRAKLLDWLQSLEKRLNAGIFADRSTVEEVSLREQLKELEKVTSECNALESEVESACGLLKPFENSADDKLVQGKLNSVD</sequence>
<organism evidence="4 5">
    <name type="scientific">Echinococcus granulosus</name>
    <name type="common">Hydatid tapeworm</name>
    <dbReference type="NCBI Taxonomy" id="6210"/>
    <lineage>
        <taxon>Eukaryota</taxon>
        <taxon>Metazoa</taxon>
        <taxon>Spiralia</taxon>
        <taxon>Lophotrochozoa</taxon>
        <taxon>Platyhelminthes</taxon>
        <taxon>Cestoda</taxon>
        <taxon>Eucestoda</taxon>
        <taxon>Cyclophyllidea</taxon>
        <taxon>Taeniidae</taxon>
        <taxon>Echinococcus</taxon>
        <taxon>Echinococcus granulosus group</taxon>
    </lineage>
</organism>
<evidence type="ECO:0000313" key="5">
    <source>
        <dbReference type="Proteomes" id="UP000019149"/>
    </source>
</evidence>
<evidence type="ECO:0000256" key="2">
    <source>
        <dbReference type="SAM" id="MobiDB-lite"/>
    </source>
</evidence>
<evidence type="ECO:0000256" key="1">
    <source>
        <dbReference type="SAM" id="Coils"/>
    </source>
</evidence>
<dbReference type="Gene3D" id="1.20.58.60">
    <property type="match status" value="1"/>
</dbReference>
<feature type="compositionally biased region" description="Basic and acidic residues" evidence="2">
    <location>
        <begin position="278"/>
        <end position="292"/>
    </location>
</feature>
<dbReference type="RefSeq" id="XP_024351712.1">
    <property type="nucleotide sequence ID" value="XM_024493959.1"/>
</dbReference>
<proteinExistence type="predicted"/>
<accession>W6UG96</accession>
<keyword evidence="5" id="KW-1185">Reference proteome</keyword>
<dbReference type="OrthoDB" id="6283009at2759"/>
<reference evidence="4 5" key="1">
    <citation type="journal article" date="2013" name="Nat. Genet.">
        <title>The genome of the hydatid tapeworm Echinococcus granulosus.</title>
        <authorList>
            <person name="Zheng H."/>
            <person name="Zhang W."/>
            <person name="Zhang L."/>
            <person name="Zhang Z."/>
            <person name="Li J."/>
            <person name="Lu G."/>
            <person name="Zhu Y."/>
            <person name="Wang Y."/>
            <person name="Huang Y."/>
            <person name="Liu J."/>
            <person name="Kang H."/>
            <person name="Chen J."/>
            <person name="Wang L."/>
            <person name="Chen A."/>
            <person name="Yu S."/>
            <person name="Gao Z."/>
            <person name="Jin L."/>
            <person name="Gu W."/>
            <person name="Wang Z."/>
            <person name="Zhao L."/>
            <person name="Shi B."/>
            <person name="Wen H."/>
            <person name="Lin R."/>
            <person name="Jones M.K."/>
            <person name="Brejova B."/>
            <person name="Vinar T."/>
            <person name="Zhao G."/>
            <person name="McManus D.P."/>
            <person name="Chen Z."/>
            <person name="Zhou Y."/>
            <person name="Wang S."/>
        </authorList>
    </citation>
    <scope>NUCLEOTIDE SEQUENCE [LARGE SCALE GENOMIC DNA]</scope>
</reference>
<dbReference type="SUPFAM" id="SSF46966">
    <property type="entry name" value="Spectrin repeat"/>
    <property type="match status" value="2"/>
</dbReference>
<dbReference type="STRING" id="6210.W6UG96"/>
<gene>
    <name evidence="3" type="ORF">EGR_04710</name>
    <name evidence="4" type="ORF">EGR_04714</name>
</gene>
<feature type="region of interest" description="Disordered" evidence="2">
    <location>
        <begin position="271"/>
        <end position="293"/>
    </location>
</feature>
<keyword evidence="1" id="KW-0175">Coiled coil</keyword>
<dbReference type="KEGG" id="egl:EGR_04710"/>
<evidence type="ECO:0000313" key="3">
    <source>
        <dbReference type="EMBL" id="EUB60516.1"/>
    </source>
</evidence>
<dbReference type="EMBL" id="APAU02000030">
    <property type="protein sequence ID" value="EUB60516.1"/>
    <property type="molecule type" value="Genomic_DNA"/>
</dbReference>
<dbReference type="CTD" id="36340425"/>
<dbReference type="GeneID" id="36340425"/>